<feature type="transmembrane region" description="Helical" evidence="1">
    <location>
        <begin position="369"/>
        <end position="397"/>
    </location>
</feature>
<evidence type="ECO:0000313" key="3">
    <source>
        <dbReference type="EMBL" id="EOT83572.1"/>
    </source>
</evidence>
<keyword evidence="1" id="KW-0472">Membrane</keyword>
<dbReference type="OrthoDB" id="2157658at2"/>
<dbReference type="PATRIC" id="fig|1140003.3.peg.1340"/>
<dbReference type="Pfam" id="PF20155">
    <property type="entry name" value="TMP_3"/>
    <property type="match status" value="1"/>
</dbReference>
<dbReference type="eggNOG" id="COG1196">
    <property type="taxonomic scope" value="Bacteria"/>
</dbReference>
<dbReference type="eggNOG" id="COG5412">
    <property type="taxonomic scope" value="Bacteria"/>
</dbReference>
<evidence type="ECO:0000313" key="4">
    <source>
        <dbReference type="Proteomes" id="UP000015961"/>
    </source>
</evidence>
<protein>
    <recommendedName>
        <fullName evidence="2">Tape measure protein N-terminal domain-containing protein</fullName>
    </recommendedName>
</protein>
<reference evidence="3 4" key="1">
    <citation type="submission" date="2013-03" db="EMBL/GenBank/DDBJ databases">
        <title>The Genome Sequence of Enterococcus sulfureus ATCC_49903 (PacBio/Illumina hybrid assembly).</title>
        <authorList>
            <consortium name="The Broad Institute Genomics Platform"/>
            <consortium name="The Broad Institute Genome Sequencing Center for Infectious Disease"/>
            <person name="Earl A."/>
            <person name="Russ C."/>
            <person name="Gilmore M."/>
            <person name="Surin D."/>
            <person name="Walker B."/>
            <person name="Young S."/>
            <person name="Zeng Q."/>
            <person name="Gargeya S."/>
            <person name="Fitzgerald M."/>
            <person name="Haas B."/>
            <person name="Abouelleil A."/>
            <person name="Allen A.W."/>
            <person name="Alvarado L."/>
            <person name="Arachchi H.M."/>
            <person name="Berlin A.M."/>
            <person name="Chapman S.B."/>
            <person name="Gainer-Dewar J."/>
            <person name="Goldberg J."/>
            <person name="Griggs A."/>
            <person name="Gujja S."/>
            <person name="Hansen M."/>
            <person name="Howarth C."/>
            <person name="Imamovic A."/>
            <person name="Ireland A."/>
            <person name="Larimer J."/>
            <person name="McCowan C."/>
            <person name="Murphy C."/>
            <person name="Pearson M."/>
            <person name="Poon T.W."/>
            <person name="Priest M."/>
            <person name="Roberts A."/>
            <person name="Saif S."/>
            <person name="Shea T."/>
            <person name="Sisk P."/>
            <person name="Sykes S."/>
            <person name="Wortman J."/>
            <person name="Nusbaum C."/>
            <person name="Birren B."/>
        </authorList>
    </citation>
    <scope>NUCLEOTIDE SEQUENCE [LARGE SCALE GENOMIC DNA]</scope>
    <source>
        <strain evidence="3 4">ATCC 49903</strain>
    </source>
</reference>
<dbReference type="NCBIfam" id="TIGR02675">
    <property type="entry name" value="tape_meas_nterm"/>
    <property type="match status" value="1"/>
</dbReference>
<evidence type="ECO:0000259" key="2">
    <source>
        <dbReference type="Pfam" id="PF20155"/>
    </source>
</evidence>
<dbReference type="AlphaFoldDB" id="S0L4A8"/>
<dbReference type="InterPro" id="IPR013491">
    <property type="entry name" value="Tape_meas_N"/>
</dbReference>
<dbReference type="PANTHER" id="PTHR37813:SF1">
    <property type="entry name" value="FELS-2 PROPHAGE PROTEIN"/>
    <property type="match status" value="1"/>
</dbReference>
<organism evidence="3 4">
    <name type="scientific">Enterococcus sulfureus ATCC 49903</name>
    <dbReference type="NCBI Taxonomy" id="1140003"/>
    <lineage>
        <taxon>Bacteria</taxon>
        <taxon>Bacillati</taxon>
        <taxon>Bacillota</taxon>
        <taxon>Bacilli</taxon>
        <taxon>Lactobacillales</taxon>
        <taxon>Enterococcaceae</taxon>
        <taxon>Enterococcus</taxon>
    </lineage>
</organism>
<keyword evidence="4" id="KW-1185">Reference proteome</keyword>
<dbReference type="Proteomes" id="UP000015961">
    <property type="component" value="Unassembled WGS sequence"/>
</dbReference>
<keyword evidence="1" id="KW-0812">Transmembrane</keyword>
<dbReference type="Gene3D" id="1.10.287.700">
    <property type="entry name" value="Helix hairpin bin"/>
    <property type="match status" value="1"/>
</dbReference>
<comment type="caution">
    <text evidence="3">The sequence shown here is derived from an EMBL/GenBank/DDBJ whole genome shotgun (WGS) entry which is preliminary data.</text>
</comment>
<feature type="domain" description="Tape measure protein N-terminal" evidence="2">
    <location>
        <begin position="82"/>
        <end position="272"/>
    </location>
</feature>
<dbReference type="Gene3D" id="1.20.120.20">
    <property type="entry name" value="Apolipoprotein"/>
    <property type="match status" value="2"/>
</dbReference>
<dbReference type="RefSeq" id="WP_016185834.1">
    <property type="nucleotide sequence ID" value="NZ_ASWO01000005.1"/>
</dbReference>
<proteinExistence type="predicted"/>
<dbReference type="PANTHER" id="PTHR37813">
    <property type="entry name" value="FELS-2 PROPHAGE PROTEIN"/>
    <property type="match status" value="1"/>
</dbReference>
<dbReference type="EMBL" id="ASWO01000005">
    <property type="protein sequence ID" value="EOT83572.1"/>
    <property type="molecule type" value="Genomic_DNA"/>
</dbReference>
<accession>S0L4A8</accession>
<name>S0L4A8_9ENTE</name>
<sequence length="962" mass="103463">METFEVQAVLSAIDKNFTSVMKEVQKLTDATTKTADNASKNLGKMNDSAKRGLPSIGNVVKGLGLFKVADAGINAVKNSLGGAIERFDKLSQFPKVLEALGASTSDAADATNILKKGIDGLPTTLQDASSTAQQMFSVFKDGKKAANTTIALNNALLASGASGDAAARATDQYLKILRTGKVDLDSYGSLQENMSVGLDKLAAKFGFTGASAQNDLYKALQSGKVTIDDFNQGLYDIQGGLGGTAEIAKKSTEGIGTSMKNIGTAITTGLANSIKTINDTLKKQGFDNIFEMLNKVKGAISEGFNSFNAALPDILEKLGKAIKFVGDNADWIIPILSGVASSFVAFSAAEKSIKVITGIKEAFAEFKGISSLIGMIGPVGWIAIGIGAIVAAGVLLYKNWDTVKEFADKVWSGVKDVIGGAADWVTEKWEGTKSFFNGIWDNVTSTTKSAWDGVSSTVSDSAQKTKDDWASITSFFSGIWDSIKQTVDDVSSTIKSTFNAVVDDVKAKWETVTNFFKGIWDSVTEGVTNFISIVTEKFNFVKSLFSPLITALSNIKGYFMVAAHNAIVGMVDIFKSGFTILKNVVLAPVLFIASLISGGWDEAVNNMKAVWENIVTAFKDIWINIQFIFISTITAIKNTLNAAWNGIFISAQKVWTQIQLFFTNLWISITTSIKTAWIDVKLFFTNLWIDIIYGVQTAWTNIQTFVTDTIANTIQGAKDLWNAFTTFLSDLWTGIKTTVSSSVTQTKTDTINTWDSLIQWGKDTWNGFTTFLSTTWDNIVNGAKQAWDNMTQGISDAIQTVKDTFDKLREIDLFEIGKNIIDGLVNGIKEKAQAVKDAVKDVASSITDKVQKILHIASPSKVMKKMGGFTAEGLAIGIADGANSVSKASDLLAQAAQPDLDMSASLANMNGSMSSTIQHEVNMGKAKQSATFNVNLGNQQFTAFVDDISQAMGNNAEINLAF</sequence>
<evidence type="ECO:0000256" key="1">
    <source>
        <dbReference type="SAM" id="Phobius"/>
    </source>
</evidence>
<keyword evidence="1" id="KW-1133">Transmembrane helix</keyword>
<dbReference type="STRING" id="1140003.OMY_01386"/>
<gene>
    <name evidence="3" type="ORF">I573_01294</name>
</gene>